<dbReference type="Proteomes" id="UP000192276">
    <property type="component" value="Unassembled WGS sequence"/>
</dbReference>
<dbReference type="AlphaFoldDB" id="A0A1V9FJP3"/>
<evidence type="ECO:0008006" key="3">
    <source>
        <dbReference type="Google" id="ProtNLM"/>
    </source>
</evidence>
<dbReference type="OrthoDB" id="1443330at2"/>
<gene>
    <name evidence="1" type="ORF">A4R26_03730</name>
</gene>
<reference evidence="2" key="1">
    <citation type="submission" date="2016-04" db="EMBL/GenBank/DDBJ databases">
        <authorList>
            <person name="Chen L."/>
            <person name="Zhuang W."/>
            <person name="Wang G."/>
        </authorList>
    </citation>
    <scope>NUCLEOTIDE SEQUENCE [LARGE SCALE GENOMIC DNA]</scope>
    <source>
        <strain evidence="2">208</strain>
    </source>
</reference>
<evidence type="ECO:0000313" key="1">
    <source>
        <dbReference type="EMBL" id="OQP58575.1"/>
    </source>
</evidence>
<accession>A0A1V9FJP3</accession>
<proteinExistence type="predicted"/>
<keyword evidence="2" id="KW-1185">Reference proteome</keyword>
<evidence type="ECO:0000313" key="2">
    <source>
        <dbReference type="Proteomes" id="UP000192276"/>
    </source>
</evidence>
<dbReference type="EMBL" id="LWBP01000188">
    <property type="protein sequence ID" value="OQP58575.1"/>
    <property type="molecule type" value="Genomic_DNA"/>
</dbReference>
<dbReference type="PROSITE" id="PS51257">
    <property type="entry name" value="PROKAR_LIPOPROTEIN"/>
    <property type="match status" value="1"/>
</dbReference>
<sequence>MIRKTSSIASICFLFSCGTGLKINRIDFKPIDKDFSRSFDNQSFKTGKPIGGLSGGTTLLSLFGILKSETEIVTLTFKNNHLLDLVYKDSTLTKTLTFQVKLARKGYLEISLVHKNIKIPPVIPFLYSNVDLSRTRIGLTTNNELVIDNKWERSGSFLLFMGGAGGRTQYFFKPSDK</sequence>
<dbReference type="RefSeq" id="WP_081166060.1">
    <property type="nucleotide sequence ID" value="NZ_LWBP01000188.1"/>
</dbReference>
<name>A0A1V9FJP3_9BACT</name>
<protein>
    <recommendedName>
        <fullName evidence="3">Lipoprotein</fullName>
    </recommendedName>
</protein>
<comment type="caution">
    <text evidence="1">The sequence shown here is derived from an EMBL/GenBank/DDBJ whole genome shotgun (WGS) entry which is preliminary data.</text>
</comment>
<dbReference type="STRING" id="550983.A4R26_03730"/>
<organism evidence="1 2">
    <name type="scientific">Niastella populi</name>
    <dbReference type="NCBI Taxonomy" id="550983"/>
    <lineage>
        <taxon>Bacteria</taxon>
        <taxon>Pseudomonadati</taxon>
        <taxon>Bacteroidota</taxon>
        <taxon>Chitinophagia</taxon>
        <taxon>Chitinophagales</taxon>
        <taxon>Chitinophagaceae</taxon>
        <taxon>Niastella</taxon>
    </lineage>
</organism>